<feature type="domain" description="GtrA/DPMS transmembrane" evidence="7">
    <location>
        <begin position="16"/>
        <end position="132"/>
    </location>
</feature>
<evidence type="ECO:0000256" key="2">
    <source>
        <dbReference type="ARBA" id="ARBA00009399"/>
    </source>
</evidence>
<name>A0A4Q1KKM8_9SPHN</name>
<reference evidence="9" key="1">
    <citation type="submission" date="2019-01" db="EMBL/GenBank/DDBJ databases">
        <title>Cytophagaceae bacterium strain CAR-16.</title>
        <authorList>
            <person name="Chen W.-M."/>
        </authorList>
    </citation>
    <scope>NUCLEOTIDE SEQUENCE [LARGE SCALE GENOMIC DNA]</scope>
    <source>
        <strain evidence="9">CHR27</strain>
    </source>
</reference>
<keyword evidence="9" id="KW-1185">Reference proteome</keyword>
<evidence type="ECO:0000256" key="6">
    <source>
        <dbReference type="SAM" id="Phobius"/>
    </source>
</evidence>
<dbReference type="OrthoDB" id="7427719at2"/>
<proteinExistence type="inferred from homology"/>
<evidence type="ECO:0000256" key="5">
    <source>
        <dbReference type="ARBA" id="ARBA00023136"/>
    </source>
</evidence>
<evidence type="ECO:0000313" key="8">
    <source>
        <dbReference type="EMBL" id="RXR30222.1"/>
    </source>
</evidence>
<comment type="caution">
    <text evidence="8">The sequence shown here is derived from an EMBL/GenBank/DDBJ whole genome shotgun (WGS) entry which is preliminary data.</text>
</comment>
<feature type="transmembrane region" description="Helical" evidence="6">
    <location>
        <begin position="42"/>
        <end position="60"/>
    </location>
</feature>
<protein>
    <submittedName>
        <fullName evidence="8">GtrA family protein</fullName>
    </submittedName>
</protein>
<keyword evidence="5 6" id="KW-0472">Membrane</keyword>
<accession>A0A4Q1KKM8</accession>
<feature type="transmembrane region" description="Helical" evidence="6">
    <location>
        <begin position="14"/>
        <end position="36"/>
    </location>
</feature>
<dbReference type="AlphaFoldDB" id="A0A4Q1KKM8"/>
<dbReference type="InterPro" id="IPR007267">
    <property type="entry name" value="GtrA_DPMS_TM"/>
</dbReference>
<evidence type="ECO:0000313" key="9">
    <source>
        <dbReference type="Proteomes" id="UP000290958"/>
    </source>
</evidence>
<keyword evidence="3 6" id="KW-0812">Transmembrane</keyword>
<dbReference type="EMBL" id="SBKP01000002">
    <property type="protein sequence ID" value="RXR30222.1"/>
    <property type="molecule type" value="Genomic_DNA"/>
</dbReference>
<evidence type="ECO:0000256" key="4">
    <source>
        <dbReference type="ARBA" id="ARBA00022989"/>
    </source>
</evidence>
<dbReference type="PANTHER" id="PTHR38459">
    <property type="entry name" value="PROPHAGE BACTOPRENOL-LINKED GLUCOSE TRANSLOCASE HOMOLOG"/>
    <property type="match status" value="1"/>
</dbReference>
<evidence type="ECO:0000256" key="3">
    <source>
        <dbReference type="ARBA" id="ARBA00022692"/>
    </source>
</evidence>
<dbReference type="InterPro" id="IPR051401">
    <property type="entry name" value="GtrA_CellWall_Glycosyl"/>
</dbReference>
<evidence type="ECO:0000256" key="1">
    <source>
        <dbReference type="ARBA" id="ARBA00004141"/>
    </source>
</evidence>
<comment type="subcellular location">
    <subcellularLocation>
        <location evidence="1">Membrane</location>
        <topology evidence="1">Multi-pass membrane protein</topology>
    </subcellularLocation>
</comment>
<dbReference type="GO" id="GO:0005886">
    <property type="term" value="C:plasma membrane"/>
    <property type="evidence" value="ECO:0007669"/>
    <property type="project" value="TreeGrafter"/>
</dbReference>
<gene>
    <name evidence="8" type="ORF">EQG66_02485</name>
</gene>
<keyword evidence="4 6" id="KW-1133">Transmembrane helix</keyword>
<dbReference type="Pfam" id="PF04138">
    <property type="entry name" value="GtrA_DPMS_TM"/>
    <property type="match status" value="1"/>
</dbReference>
<dbReference type="PANTHER" id="PTHR38459:SF1">
    <property type="entry name" value="PROPHAGE BACTOPRENOL-LINKED GLUCOSE TRANSLOCASE HOMOLOG"/>
    <property type="match status" value="1"/>
</dbReference>
<evidence type="ECO:0000259" key="7">
    <source>
        <dbReference type="Pfam" id="PF04138"/>
    </source>
</evidence>
<feature type="transmembrane region" description="Helical" evidence="6">
    <location>
        <begin position="81"/>
        <end position="104"/>
    </location>
</feature>
<organism evidence="8 9">
    <name type="scientific">Sphingobium fluviale</name>
    <dbReference type="NCBI Taxonomy" id="2506423"/>
    <lineage>
        <taxon>Bacteria</taxon>
        <taxon>Pseudomonadati</taxon>
        <taxon>Pseudomonadota</taxon>
        <taxon>Alphaproteobacteria</taxon>
        <taxon>Sphingomonadales</taxon>
        <taxon>Sphingomonadaceae</taxon>
        <taxon>Sphingobium</taxon>
    </lineage>
</organism>
<dbReference type="RefSeq" id="WP_129402974.1">
    <property type="nucleotide sequence ID" value="NZ_SBKP01000002.1"/>
</dbReference>
<dbReference type="Proteomes" id="UP000290958">
    <property type="component" value="Unassembled WGS sequence"/>
</dbReference>
<comment type="similarity">
    <text evidence="2">Belongs to the GtrA family.</text>
</comment>
<sequence>MIARAATLVWRITYARYIMASALALAADLSLFMMLLEFGLKPIPASMAGYCAGLVVHWIISSRLVFAEQAMRGPQRNRQKALFVVSTLIGLALTTLIVGTGSHFGLDPRLAKLIAVAISFQTTYLLRRSVVFA</sequence>
<dbReference type="GO" id="GO:0000271">
    <property type="term" value="P:polysaccharide biosynthetic process"/>
    <property type="evidence" value="ECO:0007669"/>
    <property type="project" value="InterPro"/>
</dbReference>